<evidence type="ECO:0000256" key="13">
    <source>
        <dbReference type="SAM" id="MobiDB-lite"/>
    </source>
</evidence>
<dbReference type="InterPro" id="IPR038887">
    <property type="entry name" value="Nus1/NgBR"/>
</dbReference>
<name>A0ABZ1CNZ0_9TREE</name>
<evidence type="ECO:0000256" key="8">
    <source>
        <dbReference type="ARBA" id="ARBA00022824"/>
    </source>
</evidence>
<dbReference type="GeneID" id="87952496"/>
<sequence>MVIILSHVLRILSYPAFVLLHLTFVLSSLVLRTYQALTSTPESDNDNSNVDQKARNVIPPKHLALILVPSQKYRKGEKVVLEQSILRAVEWSLEIGINELSIWDGKGLIQSCLPNLIKKLSSHSTSNSNLPISPPSTPPFGPTQDQHQPSNRNFPRGHGHIQEEEEEEEDEDDDRYPPSPSPRRRGKDDLIKAKKGRNVGNEMRSLLVYSKGRNNNNGLKIHFLPPSSSSEMISNLTKRYIEMNINIDDINVKNVNNDIRDYLQFTSDPDLLLIHHLSIQSTWNSMLPRKAPELWGYPFWSLRITEIYQYPQPLPLLPYLNPLLNTLRSSSLPFLRKLGYTISLPRKLDPHGLLDKVEWEGAMNAWSKNEQRLGK</sequence>
<keyword evidence="8" id="KW-0256">Endoplasmic reticulum</keyword>
<keyword evidence="9" id="KW-0460">Magnesium</keyword>
<dbReference type="EC" id="2.5.1.87" evidence="5"/>
<evidence type="ECO:0000256" key="5">
    <source>
        <dbReference type="ARBA" id="ARBA00012596"/>
    </source>
</evidence>
<evidence type="ECO:0000256" key="7">
    <source>
        <dbReference type="ARBA" id="ARBA00022692"/>
    </source>
</evidence>
<dbReference type="RefSeq" id="XP_062788200.1">
    <property type="nucleotide sequence ID" value="XM_062932149.1"/>
</dbReference>
<keyword evidence="15" id="KW-1185">Reference proteome</keyword>
<organism evidence="14 15">
    <name type="scientific">Kwoniella shivajii</name>
    <dbReference type="NCBI Taxonomy" id="564305"/>
    <lineage>
        <taxon>Eukaryota</taxon>
        <taxon>Fungi</taxon>
        <taxon>Dikarya</taxon>
        <taxon>Basidiomycota</taxon>
        <taxon>Agaricomycotina</taxon>
        <taxon>Tremellomycetes</taxon>
        <taxon>Tremellales</taxon>
        <taxon>Cryptococcaceae</taxon>
        <taxon>Kwoniella</taxon>
    </lineage>
</organism>
<evidence type="ECO:0000256" key="3">
    <source>
        <dbReference type="ARBA" id="ARBA00004922"/>
    </source>
</evidence>
<dbReference type="PANTHER" id="PTHR21528">
    <property type="entry name" value="DEHYDRODOLICHYL DIPHOSPHATE SYNTHASE COMPLEX SUBUNIT NUS1"/>
    <property type="match status" value="1"/>
</dbReference>
<dbReference type="PANTHER" id="PTHR21528:SF0">
    <property type="entry name" value="DEHYDRODOLICHYL DIPHOSPHATE SYNTHASE COMPLEX SUBUNIT NUS1"/>
    <property type="match status" value="1"/>
</dbReference>
<dbReference type="SUPFAM" id="SSF64005">
    <property type="entry name" value="Undecaprenyl diphosphate synthase"/>
    <property type="match status" value="1"/>
</dbReference>
<evidence type="ECO:0000256" key="9">
    <source>
        <dbReference type="ARBA" id="ARBA00022842"/>
    </source>
</evidence>
<evidence type="ECO:0000313" key="15">
    <source>
        <dbReference type="Proteomes" id="UP001329825"/>
    </source>
</evidence>
<keyword evidence="11" id="KW-0472">Membrane</keyword>
<evidence type="ECO:0000256" key="2">
    <source>
        <dbReference type="ARBA" id="ARBA00004586"/>
    </source>
</evidence>
<comment type="cofactor">
    <cofactor evidence="1">
        <name>Mg(2+)</name>
        <dbReference type="ChEBI" id="CHEBI:18420"/>
    </cofactor>
</comment>
<accession>A0ABZ1CNZ0</accession>
<feature type="compositionally biased region" description="Polar residues" evidence="13">
    <location>
        <begin position="143"/>
        <end position="153"/>
    </location>
</feature>
<feature type="compositionally biased region" description="Acidic residues" evidence="13">
    <location>
        <begin position="163"/>
        <end position="174"/>
    </location>
</feature>
<feature type="compositionally biased region" description="Pro residues" evidence="13">
    <location>
        <begin position="132"/>
        <end position="141"/>
    </location>
</feature>
<keyword evidence="6" id="KW-0808">Transferase</keyword>
<keyword evidence="10" id="KW-1133">Transmembrane helix</keyword>
<feature type="region of interest" description="Disordered" evidence="13">
    <location>
        <begin position="123"/>
        <end position="196"/>
    </location>
</feature>
<dbReference type="EMBL" id="CP141881">
    <property type="protein sequence ID" value="WRT63460.1"/>
    <property type="molecule type" value="Genomic_DNA"/>
</dbReference>
<evidence type="ECO:0000256" key="12">
    <source>
        <dbReference type="ARBA" id="ARBA00047353"/>
    </source>
</evidence>
<evidence type="ECO:0000256" key="11">
    <source>
        <dbReference type="ARBA" id="ARBA00023136"/>
    </source>
</evidence>
<evidence type="ECO:0000256" key="4">
    <source>
        <dbReference type="ARBA" id="ARBA00005432"/>
    </source>
</evidence>
<protein>
    <recommendedName>
        <fullName evidence="5">ditrans,polycis-polyprenyl diphosphate synthase [(2E,6E)-farnesyldiphosphate specific]</fullName>
        <ecNumber evidence="5">2.5.1.87</ecNumber>
    </recommendedName>
</protein>
<comment type="pathway">
    <text evidence="3">Protein modification; protein glycosylation.</text>
</comment>
<comment type="similarity">
    <text evidence="4">Belongs to the UPP synthase family.</text>
</comment>
<evidence type="ECO:0000256" key="1">
    <source>
        <dbReference type="ARBA" id="ARBA00001946"/>
    </source>
</evidence>
<dbReference type="Proteomes" id="UP001329825">
    <property type="component" value="Chromosome 1"/>
</dbReference>
<dbReference type="InterPro" id="IPR036424">
    <property type="entry name" value="UPP_synth-like_sf"/>
</dbReference>
<evidence type="ECO:0000256" key="6">
    <source>
        <dbReference type="ARBA" id="ARBA00022679"/>
    </source>
</evidence>
<evidence type="ECO:0000256" key="10">
    <source>
        <dbReference type="ARBA" id="ARBA00022989"/>
    </source>
</evidence>
<evidence type="ECO:0000313" key="14">
    <source>
        <dbReference type="EMBL" id="WRT63460.1"/>
    </source>
</evidence>
<comment type="subcellular location">
    <subcellularLocation>
        <location evidence="2">Endoplasmic reticulum membrane</location>
    </subcellularLocation>
</comment>
<gene>
    <name evidence="14" type="ORF">IL334_000365</name>
</gene>
<proteinExistence type="inferred from homology"/>
<keyword evidence="7" id="KW-0812">Transmembrane</keyword>
<comment type="catalytic activity">
    <reaction evidence="12">
        <text>n isopentenyl diphosphate + (2E,6E)-farnesyl diphosphate = a di-trans,poly-cis-polyprenyl diphosphate + n diphosphate</text>
        <dbReference type="Rhea" id="RHEA:53008"/>
        <dbReference type="Rhea" id="RHEA-COMP:19494"/>
        <dbReference type="ChEBI" id="CHEBI:33019"/>
        <dbReference type="ChEBI" id="CHEBI:128769"/>
        <dbReference type="ChEBI" id="CHEBI:136960"/>
        <dbReference type="ChEBI" id="CHEBI:175763"/>
        <dbReference type="EC" id="2.5.1.87"/>
    </reaction>
</comment>
<reference evidence="14 15" key="1">
    <citation type="submission" date="2024-01" db="EMBL/GenBank/DDBJ databases">
        <title>Comparative genomics of Cryptococcus and Kwoniella reveals pathogenesis evolution and contrasting modes of karyotype evolution via chromosome fusion or intercentromeric recombination.</title>
        <authorList>
            <person name="Coelho M.A."/>
            <person name="David-Palma M."/>
            <person name="Shea T."/>
            <person name="Bowers K."/>
            <person name="McGinley-Smith S."/>
            <person name="Mohammad A.W."/>
            <person name="Gnirke A."/>
            <person name="Yurkov A.M."/>
            <person name="Nowrousian M."/>
            <person name="Sun S."/>
            <person name="Cuomo C.A."/>
            <person name="Heitman J."/>
        </authorList>
    </citation>
    <scope>NUCLEOTIDE SEQUENCE [LARGE SCALE GENOMIC DNA]</scope>
    <source>
        <strain evidence="14">CBS 11374</strain>
    </source>
</reference>